<accession>A0A9X9FV26</accession>
<sequence length="48" mass="5147">MVAAEGLLDILSSAGKIAIGLRADLVQARSRAGLPVVQPIWQQAKRMF</sequence>
<comment type="caution">
    <text evidence="1">The sequence shown here is derived from an EMBL/GenBank/DDBJ whole genome shotgun (WGS) entry which is preliminary data.</text>
</comment>
<reference evidence="1 2" key="1">
    <citation type="submission" date="2019-06" db="EMBL/GenBank/DDBJ databases">
        <title>Pseudomonas bimorpha sp. nov. isolated from bovine raw milk and skim milk concentrate.</title>
        <authorList>
            <person name="Hofmann K."/>
            <person name="Huptas C."/>
            <person name="Doll E."/>
            <person name="Scherer S."/>
            <person name="Wenning M."/>
        </authorList>
    </citation>
    <scope>NUCLEOTIDE SEQUENCE [LARGE SCALE GENOMIC DNA]</scope>
    <source>
        <strain evidence="1 2">DSM 13124</strain>
    </source>
</reference>
<dbReference type="EMBL" id="VFEQ01000030">
    <property type="protein sequence ID" value="TWR51452.1"/>
    <property type="molecule type" value="Genomic_DNA"/>
</dbReference>
<organism evidence="1 2">
    <name type="scientific">Pseudomonas marginalis</name>
    <name type="common">Pseudomonas panacis</name>
    <dbReference type="NCBI Taxonomy" id="298"/>
    <lineage>
        <taxon>Bacteria</taxon>
        <taxon>Pseudomonadati</taxon>
        <taxon>Pseudomonadota</taxon>
        <taxon>Gammaproteobacteria</taxon>
        <taxon>Pseudomonadales</taxon>
        <taxon>Pseudomonadaceae</taxon>
        <taxon>Pseudomonas</taxon>
    </lineage>
</organism>
<evidence type="ECO:0000313" key="1">
    <source>
        <dbReference type="EMBL" id="TWR51452.1"/>
    </source>
</evidence>
<name>A0A9X9FV26_PSEMA</name>
<evidence type="ECO:0000313" key="2">
    <source>
        <dbReference type="Proteomes" id="UP000316123"/>
    </source>
</evidence>
<dbReference type="Proteomes" id="UP000316123">
    <property type="component" value="Unassembled WGS sequence"/>
</dbReference>
<dbReference type="AlphaFoldDB" id="A0A9X9FV26"/>
<protein>
    <submittedName>
        <fullName evidence="1">PhnM protein</fullName>
    </submittedName>
</protein>
<gene>
    <name evidence="1" type="ORF">FIV41_28760</name>
</gene>
<proteinExistence type="predicted"/>
<dbReference type="OrthoDB" id="9785413at2"/>